<reference evidence="6" key="1">
    <citation type="journal article" date="2014" name="Int. J. Syst. Evol. Microbiol.">
        <title>Complete genome sequence of Corynebacterium casei LMG S-19264T (=DSM 44701T), isolated from a smear-ripened cheese.</title>
        <authorList>
            <consortium name="US DOE Joint Genome Institute (JGI-PGF)"/>
            <person name="Walter F."/>
            <person name="Albersmeier A."/>
            <person name="Kalinowski J."/>
            <person name="Ruckert C."/>
        </authorList>
    </citation>
    <scope>NUCLEOTIDE SEQUENCE</scope>
    <source>
        <strain evidence="6">CGMCC 1.12813</strain>
    </source>
</reference>
<keyword evidence="3 4" id="KW-0663">Pyridoxal phosphate</keyword>
<proteinExistence type="inferred from homology"/>
<dbReference type="SUPFAM" id="SSF53383">
    <property type="entry name" value="PLP-dependent transferases"/>
    <property type="match status" value="1"/>
</dbReference>
<dbReference type="InterPro" id="IPR015424">
    <property type="entry name" value="PyrdxlP-dep_Trfase"/>
</dbReference>
<dbReference type="PANTHER" id="PTHR30244:SF34">
    <property type="entry name" value="DTDP-4-AMINO-4,6-DIDEOXYGALACTOSE TRANSAMINASE"/>
    <property type="match status" value="1"/>
</dbReference>
<comment type="similarity">
    <text evidence="4">Belongs to the DegT/DnrJ/EryC1 family.</text>
</comment>
<sequence length="400" mass="42743">MTRINVMKPWFGPEEAEALTSVIESGWVAQGPRVAEFEEKFAEAVQAPFAVATSNCTTALHLALVVAGIGPGHDVVVPSFSFVATANAPTYVGARPVFADVDPLTGNVTATTLLAALTPETRAVIVVDQGGIPVDLGPIREALDPWGIVVIEDAACGAGSTYRGRPVGAGAQLTAWSFHPRKLLTTGEGGMLTTDNAEWADRARKLREHSMSVSANLRHASVLAPPEQYTEVGFNYRMTDMQAAVGIVQLGRLPEIVRRRREIVAAYTAALGDVPGLRLLGDPEWGTSNFQSFWIEVLPDFPVGREGLLAHLAKDDISARRGIMAAHRQPAYSGRDTGTAPLPVTDRLTEHTLILPVFHQLTDGELTRVVESIRRAAGMQVPQQRSAVGAGATPDGRQAP</sequence>
<dbReference type="GO" id="GO:0008483">
    <property type="term" value="F:transaminase activity"/>
    <property type="evidence" value="ECO:0007669"/>
    <property type="project" value="UniProtKB-KW"/>
</dbReference>
<name>A0A916SP34_9MICO</name>
<accession>A0A916SP34</accession>
<keyword evidence="7" id="KW-1185">Reference proteome</keyword>
<dbReference type="GO" id="GO:0030170">
    <property type="term" value="F:pyridoxal phosphate binding"/>
    <property type="evidence" value="ECO:0007669"/>
    <property type="project" value="TreeGrafter"/>
</dbReference>
<reference evidence="6" key="2">
    <citation type="submission" date="2020-09" db="EMBL/GenBank/DDBJ databases">
        <authorList>
            <person name="Sun Q."/>
            <person name="Zhou Y."/>
        </authorList>
    </citation>
    <scope>NUCLEOTIDE SEQUENCE</scope>
    <source>
        <strain evidence="6">CGMCC 1.12813</strain>
    </source>
</reference>
<comment type="cofactor">
    <cofactor evidence="1">
        <name>pyridoxal 5'-phosphate</name>
        <dbReference type="ChEBI" id="CHEBI:597326"/>
    </cofactor>
</comment>
<dbReference type="AlphaFoldDB" id="A0A916SP34"/>
<dbReference type="RefSeq" id="WP_188510989.1">
    <property type="nucleotide sequence ID" value="NZ_BMGB01000001.1"/>
</dbReference>
<feature type="modified residue" description="N6-(pyridoxal phosphate)lysine" evidence="3">
    <location>
        <position position="182"/>
    </location>
</feature>
<evidence type="ECO:0000256" key="1">
    <source>
        <dbReference type="ARBA" id="ARBA00001933"/>
    </source>
</evidence>
<dbReference type="Gene3D" id="3.90.1150.10">
    <property type="entry name" value="Aspartate Aminotransferase, domain 1"/>
    <property type="match status" value="1"/>
</dbReference>
<dbReference type="Proteomes" id="UP000606922">
    <property type="component" value="Unassembled WGS sequence"/>
</dbReference>
<feature type="active site" description="Proton acceptor" evidence="2">
    <location>
        <position position="182"/>
    </location>
</feature>
<dbReference type="GO" id="GO:0000271">
    <property type="term" value="P:polysaccharide biosynthetic process"/>
    <property type="evidence" value="ECO:0007669"/>
    <property type="project" value="TreeGrafter"/>
</dbReference>
<dbReference type="PANTHER" id="PTHR30244">
    <property type="entry name" value="TRANSAMINASE"/>
    <property type="match status" value="1"/>
</dbReference>
<comment type="caution">
    <text evidence="6">The sequence shown here is derived from an EMBL/GenBank/DDBJ whole genome shotgun (WGS) entry which is preliminary data.</text>
</comment>
<dbReference type="Pfam" id="PF01041">
    <property type="entry name" value="DegT_DnrJ_EryC1"/>
    <property type="match status" value="1"/>
</dbReference>
<dbReference type="InterPro" id="IPR015422">
    <property type="entry name" value="PyrdxlP-dep_Trfase_small"/>
</dbReference>
<evidence type="ECO:0000313" key="6">
    <source>
        <dbReference type="EMBL" id="GGB10107.1"/>
    </source>
</evidence>
<dbReference type="PIRSF" id="PIRSF000390">
    <property type="entry name" value="PLP_StrS"/>
    <property type="match status" value="1"/>
</dbReference>
<feature type="region of interest" description="Disordered" evidence="5">
    <location>
        <begin position="380"/>
        <end position="400"/>
    </location>
</feature>
<dbReference type="InterPro" id="IPR000653">
    <property type="entry name" value="DegT/StrS_aminotransferase"/>
</dbReference>
<dbReference type="Gene3D" id="3.40.640.10">
    <property type="entry name" value="Type I PLP-dependent aspartate aminotransferase-like (Major domain)"/>
    <property type="match status" value="1"/>
</dbReference>
<dbReference type="CDD" id="cd00616">
    <property type="entry name" value="AHBA_syn"/>
    <property type="match status" value="1"/>
</dbReference>
<keyword evidence="6" id="KW-0032">Aminotransferase</keyword>
<dbReference type="EMBL" id="BMGB01000001">
    <property type="protein sequence ID" value="GGB10107.1"/>
    <property type="molecule type" value="Genomic_DNA"/>
</dbReference>
<keyword evidence="6" id="KW-0808">Transferase</keyword>
<dbReference type="InterPro" id="IPR015421">
    <property type="entry name" value="PyrdxlP-dep_Trfase_major"/>
</dbReference>
<gene>
    <name evidence="6" type="ORF">GCM10010979_25900</name>
</gene>
<evidence type="ECO:0000313" key="7">
    <source>
        <dbReference type="Proteomes" id="UP000606922"/>
    </source>
</evidence>
<protein>
    <submittedName>
        <fullName evidence="6">Aminotransferase DegT</fullName>
    </submittedName>
</protein>
<organism evidence="6 7">
    <name type="scientific">Conyzicola nivalis</name>
    <dbReference type="NCBI Taxonomy" id="1477021"/>
    <lineage>
        <taxon>Bacteria</taxon>
        <taxon>Bacillati</taxon>
        <taxon>Actinomycetota</taxon>
        <taxon>Actinomycetes</taxon>
        <taxon>Micrococcales</taxon>
        <taxon>Microbacteriaceae</taxon>
        <taxon>Conyzicola</taxon>
    </lineage>
</organism>
<evidence type="ECO:0000256" key="2">
    <source>
        <dbReference type="PIRSR" id="PIRSR000390-1"/>
    </source>
</evidence>
<evidence type="ECO:0000256" key="4">
    <source>
        <dbReference type="RuleBase" id="RU004508"/>
    </source>
</evidence>
<evidence type="ECO:0000256" key="3">
    <source>
        <dbReference type="PIRSR" id="PIRSR000390-2"/>
    </source>
</evidence>
<evidence type="ECO:0000256" key="5">
    <source>
        <dbReference type="SAM" id="MobiDB-lite"/>
    </source>
</evidence>